<keyword evidence="3" id="KW-0540">Nuclease</keyword>
<name>A0ABV7EYA9_9BURK</name>
<dbReference type="EMBL" id="JBHRTP010000007">
    <property type="protein sequence ID" value="MFC3106888.1"/>
    <property type="molecule type" value="Genomic_DNA"/>
</dbReference>
<keyword evidence="4" id="KW-1185">Reference proteome</keyword>
<organism evidence="3 4">
    <name type="scientific">Undibacterium arcticum</name>
    <dbReference type="NCBI Taxonomy" id="1762892"/>
    <lineage>
        <taxon>Bacteria</taxon>
        <taxon>Pseudomonadati</taxon>
        <taxon>Pseudomonadota</taxon>
        <taxon>Betaproteobacteria</taxon>
        <taxon>Burkholderiales</taxon>
        <taxon>Oxalobacteraceae</taxon>
        <taxon>Undibacterium</taxon>
    </lineage>
</organism>
<evidence type="ECO:0000256" key="1">
    <source>
        <dbReference type="SAM" id="MobiDB-lite"/>
    </source>
</evidence>
<dbReference type="PANTHER" id="PTHR42834">
    <property type="entry name" value="ENDONUCLEASE/EXONUCLEASE/PHOSPHATASE FAMILY PROTEIN (AFU_ORTHOLOGUE AFUA_3G09210)"/>
    <property type="match status" value="1"/>
</dbReference>
<proteinExistence type="predicted"/>
<dbReference type="RefSeq" id="WP_390322601.1">
    <property type="nucleotide sequence ID" value="NZ_JBHRTP010000007.1"/>
</dbReference>
<accession>A0ABV7EYA9</accession>
<dbReference type="Proteomes" id="UP001595530">
    <property type="component" value="Unassembled WGS sequence"/>
</dbReference>
<evidence type="ECO:0000259" key="2">
    <source>
        <dbReference type="Pfam" id="PF03372"/>
    </source>
</evidence>
<protein>
    <submittedName>
        <fullName evidence="3">Endonuclease/exonuclease/phosphatase family protein</fullName>
    </submittedName>
</protein>
<dbReference type="InterPro" id="IPR036691">
    <property type="entry name" value="Endo/exonu/phosph_ase_sf"/>
</dbReference>
<feature type="domain" description="Endonuclease/exonuclease/phosphatase" evidence="2">
    <location>
        <begin position="8"/>
        <end position="308"/>
    </location>
</feature>
<comment type="caution">
    <text evidence="3">The sequence shown here is derived from an EMBL/GenBank/DDBJ whole genome shotgun (WGS) entry which is preliminary data.</text>
</comment>
<reference evidence="4" key="1">
    <citation type="journal article" date="2019" name="Int. J. Syst. Evol. Microbiol.">
        <title>The Global Catalogue of Microorganisms (GCM) 10K type strain sequencing project: providing services to taxonomists for standard genome sequencing and annotation.</title>
        <authorList>
            <consortium name="The Broad Institute Genomics Platform"/>
            <consortium name="The Broad Institute Genome Sequencing Center for Infectious Disease"/>
            <person name="Wu L."/>
            <person name="Ma J."/>
        </authorList>
    </citation>
    <scope>NUCLEOTIDE SEQUENCE [LARGE SCALE GENOMIC DNA]</scope>
    <source>
        <strain evidence="4">KCTC 42986</strain>
    </source>
</reference>
<evidence type="ECO:0000313" key="3">
    <source>
        <dbReference type="EMBL" id="MFC3106888.1"/>
    </source>
</evidence>
<gene>
    <name evidence="3" type="ORF">ACFOFO_02755</name>
</gene>
<dbReference type="GO" id="GO:0004519">
    <property type="term" value="F:endonuclease activity"/>
    <property type="evidence" value="ECO:0007669"/>
    <property type="project" value="UniProtKB-KW"/>
</dbReference>
<evidence type="ECO:0000313" key="4">
    <source>
        <dbReference type="Proteomes" id="UP001595530"/>
    </source>
</evidence>
<dbReference type="Gene3D" id="3.60.10.10">
    <property type="entry name" value="Endonuclease/exonuclease/phosphatase"/>
    <property type="match status" value="1"/>
</dbReference>
<dbReference type="InterPro" id="IPR005135">
    <property type="entry name" value="Endo/exonuclease/phosphatase"/>
</dbReference>
<dbReference type="PANTHER" id="PTHR42834:SF1">
    <property type="entry name" value="ENDONUCLEASE_EXONUCLEASE_PHOSPHATASE FAMILY PROTEIN (AFU_ORTHOLOGUE AFUA_3G09210)"/>
    <property type="match status" value="1"/>
</dbReference>
<keyword evidence="3" id="KW-0378">Hydrolase</keyword>
<sequence length="369" mass="40302">MRQEIHFATFNVRNLALPGAKYYDNQEPYTLAEYDAKVSWIAQQIDRLNADVIGFQEIFSQQALKDVLARSQHYRQAHHLGFDPDPRLPLTPSVALVSKLPLIEGTNTYAELPRNLAVTLPDAVDATNRFTRPVLHARVAVSSELVINVFVVHLKSKRPDFNNGENDDDPYHLGIASLRSLIKRGTEALGLRYLLTDAVQDNRVPLVVMGDFNDVATAVSTQLVMGAGRHGKTGFDDRLFDSYLIQSRHDPVRNVGFSSVHEGSYETIDHILVSEEFNPASRFAIGEVTEVLYLNDHVALRQPETSDHGQVLVRIRLYGAANGNGDGMMATDNRGGAALAPGATGDIAPASSPASTVPGMAPGPITPAM</sequence>
<dbReference type="SUPFAM" id="SSF56219">
    <property type="entry name" value="DNase I-like"/>
    <property type="match status" value="1"/>
</dbReference>
<dbReference type="Pfam" id="PF03372">
    <property type="entry name" value="Exo_endo_phos"/>
    <property type="match status" value="1"/>
</dbReference>
<keyword evidence="3" id="KW-0255">Endonuclease</keyword>
<feature type="region of interest" description="Disordered" evidence="1">
    <location>
        <begin position="343"/>
        <end position="369"/>
    </location>
</feature>